<accession>A0ABV5Y373</accession>
<dbReference type="RefSeq" id="WP_344788783.1">
    <property type="nucleotide sequence ID" value="NZ_BAAAWN010000001.1"/>
</dbReference>
<sequence length="308" mass="34708">MSNGPRRHIVPANSIGFFSTTESGHRRDRRIYCRLKRNSRTFATTPDKIGWSRTVYGAGKGRRFDHDGYFAKFEPLNNDSVTALLHEEGAWKNADQWINLVAYVASRITRNPDRELNSAEEFAKWKGGGSIGYPLNLQRLSAAALRCRWEFITSPAQDFVLNDRGFVGIRHPGWQAPALFVPLRRDSAVVIGGGARHRKQLAWQNGGWRISIPTTTIDSELTLKLNAMSWIGAREECYAARPQPLENAAKYHLSVPDEVKNLALANDYVYPILGSTLDECVADEMLLLRLLGGIRVREDSDDPTNLWI</sequence>
<comment type="caution">
    <text evidence="1">The sequence shown here is derived from an EMBL/GenBank/DDBJ whole genome shotgun (WGS) entry which is preliminary data.</text>
</comment>
<proteinExistence type="predicted"/>
<organism evidence="1 2">
    <name type="scientific">Arthrobacter ramosus</name>
    <dbReference type="NCBI Taxonomy" id="1672"/>
    <lineage>
        <taxon>Bacteria</taxon>
        <taxon>Bacillati</taxon>
        <taxon>Actinomycetota</taxon>
        <taxon>Actinomycetes</taxon>
        <taxon>Micrococcales</taxon>
        <taxon>Micrococcaceae</taxon>
        <taxon>Arthrobacter</taxon>
    </lineage>
</organism>
<evidence type="ECO:0000313" key="2">
    <source>
        <dbReference type="Proteomes" id="UP001589702"/>
    </source>
</evidence>
<name>A0ABV5Y373_ARTRM</name>
<gene>
    <name evidence="1" type="ORF">ACFFP1_18260</name>
</gene>
<protein>
    <submittedName>
        <fullName evidence="1">Uncharacterized protein</fullName>
    </submittedName>
</protein>
<evidence type="ECO:0000313" key="1">
    <source>
        <dbReference type="EMBL" id="MFB9821439.1"/>
    </source>
</evidence>
<keyword evidence="2" id="KW-1185">Reference proteome</keyword>
<dbReference type="EMBL" id="JBHMBC010000036">
    <property type="protein sequence ID" value="MFB9821439.1"/>
    <property type="molecule type" value="Genomic_DNA"/>
</dbReference>
<dbReference type="Proteomes" id="UP001589702">
    <property type="component" value="Unassembled WGS sequence"/>
</dbReference>
<reference evidence="1 2" key="1">
    <citation type="submission" date="2024-09" db="EMBL/GenBank/DDBJ databases">
        <authorList>
            <person name="Sun Q."/>
            <person name="Mori K."/>
        </authorList>
    </citation>
    <scope>NUCLEOTIDE SEQUENCE [LARGE SCALE GENOMIC DNA]</scope>
    <source>
        <strain evidence="1 2">JCM 1334</strain>
    </source>
</reference>